<sequence>MKNLKTLMTIFIFSLFFLVLSSSVALATNIVVDKEAGPAGPDIFHTPNYTNDSACIQAALNYSQSGDTITIHGGDYYLPKEIYQRNKSLNIIGKGKVTLHLQTPDRGMDKEVNREIFFNGSNITNTKLSANAKKGSSQLVLTDASQVRQDDLIKIWKNVQWCPLDYPDQMTGEMYAVKNVNGNVITLNQPLLRDYRLSETVQVEVYRPIQMHIKNIRVEDTGNTTIHHGIVLQYCKDSSVTNSWLNNSGFGDLCLYSCFNVSINNNQIYNALHHDCGYGINVASGSAFVNISHNHIENCRHTISGNSDELKSLNRDVFIADNTLIGAETVRGSWVVDAHAVTIDFFVTRNKIYPQLPYFYAFSDGTQQSTFTNNEIYGGYGGIFKRGGVSDGVHIYENNTFNDMAGEIYRGGDGIDNMLIIRNNTQNKGIYGIRFPYKGSVRNIIISNNRFSNLSNQGMNQKFLMNGVNLTISENTFANIKYEGISLDGNSFKNGAVKIKNNTLINVNPPNYSFGITVKNVKNAEISGNKISKTPVPQAPVADFSASPTSGKAPLKVKFKSTSTGDPTAWKWNFGDGSALVTEQNPEHTYSKTGVYTVKHTAINAYGRDTEIKTSYIKVTTSAKPVAAFSASPTSGKAPLNVAFTDKSTGSPTSWKWSFGDGTYSTVKSPVHKYTKAGKYTVSLIVNNAKGSNTKTMSGYLTVSKK</sequence>
<dbReference type="InterPro" id="IPR011050">
    <property type="entry name" value="Pectin_lyase_fold/virulence"/>
</dbReference>
<dbReference type="SMART" id="SM00710">
    <property type="entry name" value="PbH1"/>
    <property type="match status" value="9"/>
</dbReference>
<feature type="domain" description="PKD" evidence="1">
    <location>
        <begin position="540"/>
        <end position="624"/>
    </location>
</feature>
<protein>
    <submittedName>
        <fullName evidence="2">PKD domain-containing protein</fullName>
    </submittedName>
</protein>
<dbReference type="SUPFAM" id="SSF49299">
    <property type="entry name" value="PKD domain"/>
    <property type="match status" value="2"/>
</dbReference>
<dbReference type="SUPFAM" id="SSF51126">
    <property type="entry name" value="Pectin lyase-like"/>
    <property type="match status" value="2"/>
</dbReference>
<dbReference type="PROSITE" id="PS50093">
    <property type="entry name" value="PKD"/>
    <property type="match status" value="2"/>
</dbReference>
<name>A0ABU2D261_9EURY</name>
<accession>A0ABU2D261</accession>
<dbReference type="EMBL" id="JAVKPK010000035">
    <property type="protein sequence ID" value="MDR7666032.1"/>
    <property type="molecule type" value="Genomic_DNA"/>
</dbReference>
<dbReference type="InterPro" id="IPR006626">
    <property type="entry name" value="PbH1"/>
</dbReference>
<comment type="caution">
    <text evidence="2">The sequence shown here is derived from an EMBL/GenBank/DDBJ whole genome shotgun (WGS) entry which is preliminary data.</text>
</comment>
<dbReference type="InterPro" id="IPR039448">
    <property type="entry name" value="Beta_helix"/>
</dbReference>
<organism evidence="2 3">
    <name type="scientific">Methanosarcina baikalica</name>
    <dbReference type="NCBI Taxonomy" id="3073890"/>
    <lineage>
        <taxon>Archaea</taxon>
        <taxon>Methanobacteriati</taxon>
        <taxon>Methanobacteriota</taxon>
        <taxon>Stenosarchaea group</taxon>
        <taxon>Methanomicrobia</taxon>
        <taxon>Methanosarcinales</taxon>
        <taxon>Methanosarcinaceae</taxon>
        <taxon>Methanosarcina</taxon>
    </lineage>
</organism>
<dbReference type="PANTHER" id="PTHR36842">
    <property type="entry name" value="PROTEIN TOLB HOMOLOG"/>
    <property type="match status" value="1"/>
</dbReference>
<feature type="domain" description="PKD" evidence="1">
    <location>
        <begin position="625"/>
        <end position="706"/>
    </location>
</feature>
<reference evidence="3" key="1">
    <citation type="submission" date="2023-07" db="EMBL/GenBank/DDBJ databases">
        <title>Whole-genome sequencing of a new Methanosarcina sp. Z-7115.</title>
        <authorList>
            <person name="Zhilina T.N."/>
            <person name="Merkel A.Y."/>
        </authorList>
    </citation>
    <scope>NUCLEOTIDE SEQUENCE [LARGE SCALE GENOMIC DNA]</scope>
    <source>
        <strain evidence="3">Z-7115</strain>
    </source>
</reference>
<dbReference type="InterPro" id="IPR013783">
    <property type="entry name" value="Ig-like_fold"/>
</dbReference>
<dbReference type="Proteomes" id="UP001246244">
    <property type="component" value="Unassembled WGS sequence"/>
</dbReference>
<dbReference type="Gene3D" id="2.60.40.10">
    <property type="entry name" value="Immunoglobulins"/>
    <property type="match status" value="2"/>
</dbReference>
<proteinExistence type="predicted"/>
<dbReference type="InterPro" id="IPR012334">
    <property type="entry name" value="Pectin_lyas_fold"/>
</dbReference>
<evidence type="ECO:0000259" key="1">
    <source>
        <dbReference type="PROSITE" id="PS50093"/>
    </source>
</evidence>
<dbReference type="InterPro" id="IPR035986">
    <property type="entry name" value="PKD_dom_sf"/>
</dbReference>
<keyword evidence="3" id="KW-1185">Reference proteome</keyword>
<dbReference type="Gene3D" id="2.160.20.10">
    <property type="entry name" value="Single-stranded right-handed beta-helix, Pectin lyase-like"/>
    <property type="match status" value="2"/>
</dbReference>
<dbReference type="CDD" id="cd00146">
    <property type="entry name" value="PKD"/>
    <property type="match status" value="2"/>
</dbReference>
<dbReference type="InterPro" id="IPR022409">
    <property type="entry name" value="PKD/Chitinase_dom"/>
</dbReference>
<dbReference type="SMART" id="SM00089">
    <property type="entry name" value="PKD"/>
    <property type="match status" value="2"/>
</dbReference>
<gene>
    <name evidence="2" type="ORF">RG963_09650</name>
</gene>
<dbReference type="Pfam" id="PF18911">
    <property type="entry name" value="PKD_4"/>
    <property type="match status" value="2"/>
</dbReference>
<dbReference type="RefSeq" id="WP_310576056.1">
    <property type="nucleotide sequence ID" value="NZ_JAVKPK010000035.1"/>
</dbReference>
<evidence type="ECO:0000313" key="2">
    <source>
        <dbReference type="EMBL" id="MDR7666032.1"/>
    </source>
</evidence>
<dbReference type="PANTHER" id="PTHR36842:SF1">
    <property type="entry name" value="PROTEIN TOLB"/>
    <property type="match status" value="1"/>
</dbReference>
<evidence type="ECO:0000313" key="3">
    <source>
        <dbReference type="Proteomes" id="UP001246244"/>
    </source>
</evidence>
<dbReference type="InterPro" id="IPR000601">
    <property type="entry name" value="PKD_dom"/>
</dbReference>
<dbReference type="Pfam" id="PF13229">
    <property type="entry name" value="Beta_helix"/>
    <property type="match status" value="1"/>
</dbReference>